<dbReference type="EMBL" id="JAACJM010000165">
    <property type="protein sequence ID" value="KAF5341388.1"/>
    <property type="molecule type" value="Genomic_DNA"/>
</dbReference>
<protein>
    <recommendedName>
        <fullName evidence="2">Glutathione S-transferase UstS-like C-terminal domain-containing protein</fullName>
    </recommendedName>
</protein>
<evidence type="ECO:0000256" key="1">
    <source>
        <dbReference type="SAM" id="MobiDB-lite"/>
    </source>
</evidence>
<dbReference type="InterPro" id="IPR054416">
    <property type="entry name" value="GST_UstS-like_C"/>
</dbReference>
<keyword evidence="4" id="KW-1185">Reference proteome</keyword>
<sequence length="285" mass="32957">MSSPHSSFRSDPSSISVITIYDIRRDYNPQPWLPSIWRIRFVLNYKRLQYQTIWIEFPDVESRLKSIGAPPTHIGPNGQPIYSLPILIDPTRDLAGTGSNRPIIISSANSISEYLEIAYPSRPIFPAGSRALQTLFVHYIQEVFAKPLLPILVPLSHQQLSQRSQTHFRGHPSLSEGYTQAPRYPYHSNQPLPPGPRRDQAWLIAKEQFDFLDIILQKNAGGRDELEDSVVAMGHELTYADFALCAVLMWIRQIAPSDGWERVRHWNEGRWERLWERCKQYMDDH</sequence>
<proteinExistence type="predicted"/>
<dbReference type="Gene3D" id="1.20.1050.10">
    <property type="match status" value="1"/>
</dbReference>
<dbReference type="Proteomes" id="UP000559256">
    <property type="component" value="Unassembled WGS sequence"/>
</dbReference>
<dbReference type="OrthoDB" id="4951845at2759"/>
<dbReference type="Pfam" id="PF22041">
    <property type="entry name" value="GST_C_7"/>
    <property type="match status" value="1"/>
</dbReference>
<organism evidence="3 4">
    <name type="scientific">Tetrapyrgos nigripes</name>
    <dbReference type="NCBI Taxonomy" id="182062"/>
    <lineage>
        <taxon>Eukaryota</taxon>
        <taxon>Fungi</taxon>
        <taxon>Dikarya</taxon>
        <taxon>Basidiomycota</taxon>
        <taxon>Agaricomycotina</taxon>
        <taxon>Agaricomycetes</taxon>
        <taxon>Agaricomycetidae</taxon>
        <taxon>Agaricales</taxon>
        <taxon>Marasmiineae</taxon>
        <taxon>Marasmiaceae</taxon>
        <taxon>Tetrapyrgos</taxon>
    </lineage>
</organism>
<evidence type="ECO:0000259" key="2">
    <source>
        <dbReference type="Pfam" id="PF22041"/>
    </source>
</evidence>
<feature type="domain" description="Glutathione S-transferase UstS-like C-terminal" evidence="2">
    <location>
        <begin position="131"/>
        <end position="281"/>
    </location>
</feature>
<comment type="caution">
    <text evidence="3">The sequence shown here is derived from an EMBL/GenBank/DDBJ whole genome shotgun (WGS) entry which is preliminary data.</text>
</comment>
<name>A0A8H5CH58_9AGAR</name>
<feature type="region of interest" description="Disordered" evidence="1">
    <location>
        <begin position="164"/>
        <end position="191"/>
    </location>
</feature>
<dbReference type="AlphaFoldDB" id="A0A8H5CH58"/>
<gene>
    <name evidence="3" type="ORF">D9758_012299</name>
</gene>
<reference evidence="3 4" key="1">
    <citation type="journal article" date="2020" name="ISME J.">
        <title>Uncovering the hidden diversity of litter-decomposition mechanisms in mushroom-forming fungi.</title>
        <authorList>
            <person name="Floudas D."/>
            <person name="Bentzer J."/>
            <person name="Ahren D."/>
            <person name="Johansson T."/>
            <person name="Persson P."/>
            <person name="Tunlid A."/>
        </authorList>
    </citation>
    <scope>NUCLEOTIDE SEQUENCE [LARGE SCALE GENOMIC DNA]</scope>
    <source>
        <strain evidence="3 4">CBS 291.85</strain>
    </source>
</reference>
<evidence type="ECO:0000313" key="3">
    <source>
        <dbReference type="EMBL" id="KAF5341388.1"/>
    </source>
</evidence>
<dbReference type="Gene3D" id="3.40.30.10">
    <property type="entry name" value="Glutaredoxin"/>
    <property type="match status" value="1"/>
</dbReference>
<accession>A0A8H5CH58</accession>
<evidence type="ECO:0000313" key="4">
    <source>
        <dbReference type="Proteomes" id="UP000559256"/>
    </source>
</evidence>